<organism evidence="2 3">
    <name type="scientific">Kibdelosporangium banguiense</name>
    <dbReference type="NCBI Taxonomy" id="1365924"/>
    <lineage>
        <taxon>Bacteria</taxon>
        <taxon>Bacillati</taxon>
        <taxon>Actinomycetota</taxon>
        <taxon>Actinomycetes</taxon>
        <taxon>Pseudonocardiales</taxon>
        <taxon>Pseudonocardiaceae</taxon>
        <taxon>Kibdelosporangium</taxon>
    </lineage>
</organism>
<dbReference type="InterPro" id="IPR011330">
    <property type="entry name" value="Glyco_hydro/deAcase_b/a-brl"/>
</dbReference>
<sequence length="197" mass="20862">MTELVRATSGRSEVALTFHGAGDLDITRQVLAALAQHGAYVTVLAVGTWLAARPDAAKMVLDGGHELGNHTWSHPALSAYKPEPMRVEIERCRDELVELTGSPGAFFRQSQGQHATAEELLEAGKAGYSRVLSYDIDSLDWRDPGPAAIRHAVAAASAGSVVSMHLGRPGTVIALPGILTDFARRGLTVVTASKLVS</sequence>
<protein>
    <submittedName>
        <fullName evidence="2">Peptidoglycan/xylan/chitin deacetylase (PgdA/CDA1 family)</fullName>
    </submittedName>
</protein>
<dbReference type="Proteomes" id="UP001519332">
    <property type="component" value="Unassembled WGS sequence"/>
</dbReference>
<comment type="caution">
    <text evidence="2">The sequence shown here is derived from an EMBL/GenBank/DDBJ whole genome shotgun (WGS) entry which is preliminary data.</text>
</comment>
<evidence type="ECO:0000313" key="3">
    <source>
        <dbReference type="Proteomes" id="UP001519332"/>
    </source>
</evidence>
<dbReference type="SUPFAM" id="SSF88713">
    <property type="entry name" value="Glycoside hydrolase/deacetylase"/>
    <property type="match status" value="1"/>
</dbReference>
<feature type="domain" description="NodB homology" evidence="1">
    <location>
        <begin position="12"/>
        <end position="190"/>
    </location>
</feature>
<keyword evidence="3" id="KW-1185">Reference proteome</keyword>
<dbReference type="InterPro" id="IPR050248">
    <property type="entry name" value="Polysacc_deacetylase_ArnD"/>
</dbReference>
<dbReference type="RefSeq" id="WP_307855545.1">
    <property type="nucleotide sequence ID" value="NZ_JAGINW010000001.1"/>
</dbReference>
<dbReference type="EMBL" id="JAGINW010000001">
    <property type="protein sequence ID" value="MBP2328690.1"/>
    <property type="molecule type" value="Genomic_DNA"/>
</dbReference>
<evidence type="ECO:0000313" key="2">
    <source>
        <dbReference type="EMBL" id="MBP2328690.1"/>
    </source>
</evidence>
<accession>A0ABS4TWC4</accession>
<gene>
    <name evidence="2" type="ORF">JOF56_009075</name>
</gene>
<proteinExistence type="predicted"/>
<name>A0ABS4TWC4_9PSEU</name>
<dbReference type="PANTHER" id="PTHR10587">
    <property type="entry name" value="GLYCOSYL TRANSFERASE-RELATED"/>
    <property type="match status" value="1"/>
</dbReference>
<dbReference type="CDD" id="cd10917">
    <property type="entry name" value="CE4_NodB_like_6s_7s"/>
    <property type="match status" value="1"/>
</dbReference>
<reference evidence="2 3" key="1">
    <citation type="submission" date="2021-03" db="EMBL/GenBank/DDBJ databases">
        <title>Sequencing the genomes of 1000 actinobacteria strains.</title>
        <authorList>
            <person name="Klenk H.-P."/>
        </authorList>
    </citation>
    <scope>NUCLEOTIDE SEQUENCE [LARGE SCALE GENOMIC DNA]</scope>
    <source>
        <strain evidence="2 3">DSM 46670</strain>
    </source>
</reference>
<dbReference type="Gene3D" id="3.20.20.370">
    <property type="entry name" value="Glycoside hydrolase/deacetylase"/>
    <property type="match status" value="1"/>
</dbReference>
<dbReference type="InterPro" id="IPR002509">
    <property type="entry name" value="NODB_dom"/>
</dbReference>
<dbReference type="Pfam" id="PF01522">
    <property type="entry name" value="Polysacc_deac_1"/>
    <property type="match status" value="1"/>
</dbReference>
<dbReference type="PROSITE" id="PS51677">
    <property type="entry name" value="NODB"/>
    <property type="match status" value="1"/>
</dbReference>
<evidence type="ECO:0000259" key="1">
    <source>
        <dbReference type="PROSITE" id="PS51677"/>
    </source>
</evidence>